<evidence type="ECO:0000313" key="8">
    <source>
        <dbReference type="Proteomes" id="UP000284706"/>
    </source>
</evidence>
<dbReference type="GO" id="GO:0016020">
    <property type="term" value="C:membrane"/>
    <property type="evidence" value="ECO:0007669"/>
    <property type="project" value="UniProtKB-SubCell"/>
</dbReference>
<dbReference type="PROSITE" id="PS01309">
    <property type="entry name" value="UPF0057"/>
    <property type="match status" value="1"/>
</dbReference>
<proteinExistence type="inferred from homology"/>
<accession>A0A409VNA4</accession>
<evidence type="ECO:0000256" key="4">
    <source>
        <dbReference type="ARBA" id="ARBA00022989"/>
    </source>
</evidence>
<dbReference type="AlphaFoldDB" id="A0A409VNA4"/>
<evidence type="ECO:0000256" key="2">
    <source>
        <dbReference type="ARBA" id="ARBA00009530"/>
    </source>
</evidence>
<evidence type="ECO:0000256" key="6">
    <source>
        <dbReference type="SAM" id="Phobius"/>
    </source>
</evidence>
<feature type="transmembrane region" description="Helical" evidence="6">
    <location>
        <begin position="12"/>
        <end position="39"/>
    </location>
</feature>
<evidence type="ECO:0008006" key="9">
    <source>
        <dbReference type="Google" id="ProtNLM"/>
    </source>
</evidence>
<gene>
    <name evidence="7" type="ORF">CVT26_007039</name>
</gene>
<dbReference type="Proteomes" id="UP000284706">
    <property type="component" value="Unassembled WGS sequence"/>
</dbReference>
<reference evidence="7 8" key="1">
    <citation type="journal article" date="2018" name="Evol. Lett.">
        <title>Horizontal gene cluster transfer increased hallucinogenic mushroom diversity.</title>
        <authorList>
            <person name="Reynolds H.T."/>
            <person name="Vijayakumar V."/>
            <person name="Gluck-Thaler E."/>
            <person name="Korotkin H.B."/>
            <person name="Matheny P.B."/>
            <person name="Slot J.C."/>
        </authorList>
    </citation>
    <scope>NUCLEOTIDE SEQUENCE [LARGE SCALE GENOMIC DNA]</scope>
    <source>
        <strain evidence="7 8">SRW20</strain>
    </source>
</reference>
<feature type="transmembrane region" description="Helical" evidence="6">
    <location>
        <begin position="59"/>
        <end position="81"/>
    </location>
</feature>
<keyword evidence="8" id="KW-1185">Reference proteome</keyword>
<evidence type="ECO:0000256" key="1">
    <source>
        <dbReference type="ARBA" id="ARBA00004370"/>
    </source>
</evidence>
<dbReference type="InterPro" id="IPR000612">
    <property type="entry name" value="PMP3"/>
</dbReference>
<dbReference type="Pfam" id="PF01679">
    <property type="entry name" value="Pmp3"/>
    <property type="match status" value="2"/>
</dbReference>
<dbReference type="InParanoid" id="A0A409VNA4"/>
<evidence type="ECO:0000313" key="7">
    <source>
        <dbReference type="EMBL" id="PPQ67752.1"/>
    </source>
</evidence>
<organism evidence="7 8">
    <name type="scientific">Gymnopilus dilepis</name>
    <dbReference type="NCBI Taxonomy" id="231916"/>
    <lineage>
        <taxon>Eukaryota</taxon>
        <taxon>Fungi</taxon>
        <taxon>Dikarya</taxon>
        <taxon>Basidiomycota</taxon>
        <taxon>Agaricomycotina</taxon>
        <taxon>Agaricomycetes</taxon>
        <taxon>Agaricomycetidae</taxon>
        <taxon>Agaricales</taxon>
        <taxon>Agaricineae</taxon>
        <taxon>Hymenogastraceae</taxon>
        <taxon>Gymnopilus</taxon>
    </lineage>
</organism>
<keyword evidence="4 6" id="KW-1133">Transmembrane helix</keyword>
<evidence type="ECO:0000256" key="5">
    <source>
        <dbReference type="ARBA" id="ARBA00023136"/>
    </source>
</evidence>
<dbReference type="STRING" id="231916.A0A409VNA4"/>
<dbReference type="PANTHER" id="PTHR21659">
    <property type="entry name" value="HYDROPHOBIC PROTEIN RCI2 LOW TEMPERATURE AND SALT RESPONSIVE PROTEIN LTI6 -RELATED"/>
    <property type="match status" value="1"/>
</dbReference>
<dbReference type="OrthoDB" id="2802411at2759"/>
<dbReference type="EMBL" id="NHYE01005608">
    <property type="protein sequence ID" value="PPQ67752.1"/>
    <property type="molecule type" value="Genomic_DNA"/>
</dbReference>
<keyword evidence="3 6" id="KW-0812">Transmembrane</keyword>
<dbReference type="PANTHER" id="PTHR21659:SF112">
    <property type="entry name" value="PROTEIN SNA2-RELATED"/>
    <property type="match status" value="1"/>
</dbReference>
<sequence length="88" mass="9735">MGRDVVSPTSDVLLYFLAIFIPPLAVFMKRGCTAALLEWSLLWLGQEGACADGCGSTDFWINICLWILGWIPGVIHAWYIISRSEGAM</sequence>
<name>A0A409VNA4_9AGAR</name>
<keyword evidence="5 6" id="KW-0472">Membrane</keyword>
<comment type="caution">
    <text evidence="7">The sequence shown here is derived from an EMBL/GenBank/DDBJ whole genome shotgun (WGS) entry which is preliminary data.</text>
</comment>
<comment type="similarity">
    <text evidence="2">Belongs to the UPF0057 (PMP3) family.</text>
</comment>
<comment type="subcellular location">
    <subcellularLocation>
        <location evidence="1">Membrane</location>
    </subcellularLocation>
</comment>
<evidence type="ECO:0000256" key="3">
    <source>
        <dbReference type="ARBA" id="ARBA00022692"/>
    </source>
</evidence>
<protein>
    <recommendedName>
        <fullName evidence="9">Plasma membrane proteolipid 3</fullName>
    </recommendedName>
</protein>